<dbReference type="AlphaFoldDB" id="A0A1W1Y079"/>
<organism evidence="9 10">
    <name type="scientific">Andreprevotia lacus DSM 23236</name>
    <dbReference type="NCBI Taxonomy" id="1121001"/>
    <lineage>
        <taxon>Bacteria</taxon>
        <taxon>Pseudomonadati</taxon>
        <taxon>Pseudomonadota</taxon>
        <taxon>Betaproteobacteria</taxon>
        <taxon>Neisseriales</taxon>
        <taxon>Chitinibacteraceae</taxon>
        <taxon>Andreprevotia</taxon>
    </lineage>
</organism>
<dbReference type="InterPro" id="IPR008766">
    <property type="entry name" value="Replication_gene_A-like"/>
</dbReference>
<dbReference type="GO" id="GO:0006260">
    <property type="term" value="P:DNA replication"/>
    <property type="evidence" value="ECO:0007669"/>
    <property type="project" value="UniProtKB-KW"/>
</dbReference>
<feature type="domain" description="Replication gene A protein-like" evidence="8">
    <location>
        <begin position="114"/>
        <end position="359"/>
    </location>
</feature>
<keyword evidence="4" id="KW-0540">Nuclease</keyword>
<accession>A0A1W1Y079</accession>
<sequence length="597" mass="66160">MNAVAERRVRREAADLSKLLSGVPYSLKSSLGREWRKLRGDGQGNDALRAANTFVREFAAELRTSALPMAADDTDIAGIARRQAYRLSLMHKRGAGTHDVLAEAGRMGILLRPTNEEEAEFLVKRVGDETWWRGRLRRAVTAAVEHAHIRLGDVHRKRSAYLTDDTSKRIKKRREAARKALAAATATNEAGYSATLEEMSKRSVANPAIRRTELMVRVRGMEELAKEAGWPGLFLTLTAPSKYHAHSRKYNGASPRETQTYLCTVWQRMRARFKKAGLAPFGVRVAEPHHDGTPHWHLLLWVPEEQQDDLLRIMREGALAEDGDEPGAKRHRFTVKRIDPRKGSAVGYIAKYIAKNIDGADIGDGDHESGLSASEGALRVSEWASCWRIRQFQPIGQPPVTVWRELRKAPVAAGADCILLGDMHRAANVGDWAAFSSAYRSLQGVKIGFEGQDVADTVTGEMVEPRNRYGEPVFVRAAVVVRDAAGNVVERIQTRLHEWSVKWGRSDVAEPDQPRAFDFQRSAASTWTGVNNCNQLAEARALDTDIAATSAAWEIELQGAIRDVWGPGGIPAHLQGPKRPQGQPPEGGRHVKPRGRP</sequence>
<evidence type="ECO:0000256" key="3">
    <source>
        <dbReference type="ARBA" id="ARBA00022705"/>
    </source>
</evidence>
<keyword evidence="6" id="KW-0378">Hydrolase</keyword>
<keyword evidence="3" id="KW-0235">DNA replication</keyword>
<evidence type="ECO:0000256" key="4">
    <source>
        <dbReference type="ARBA" id="ARBA00022722"/>
    </source>
</evidence>
<evidence type="ECO:0000313" key="10">
    <source>
        <dbReference type="Proteomes" id="UP000192761"/>
    </source>
</evidence>
<dbReference type="GO" id="GO:0004519">
    <property type="term" value="F:endonuclease activity"/>
    <property type="evidence" value="ECO:0007669"/>
    <property type="project" value="UniProtKB-KW"/>
</dbReference>
<evidence type="ECO:0000259" key="8">
    <source>
        <dbReference type="Pfam" id="PF05840"/>
    </source>
</evidence>
<evidence type="ECO:0000256" key="5">
    <source>
        <dbReference type="ARBA" id="ARBA00022759"/>
    </source>
</evidence>
<dbReference type="GO" id="GO:0016787">
    <property type="term" value="F:hydrolase activity"/>
    <property type="evidence" value="ECO:0007669"/>
    <property type="project" value="UniProtKB-KW"/>
</dbReference>
<keyword evidence="5" id="KW-0255">Endonuclease</keyword>
<evidence type="ECO:0000256" key="6">
    <source>
        <dbReference type="ARBA" id="ARBA00022801"/>
    </source>
</evidence>
<dbReference type="Proteomes" id="UP000192761">
    <property type="component" value="Unassembled WGS sequence"/>
</dbReference>
<dbReference type="EMBL" id="FWXD01000036">
    <property type="protein sequence ID" value="SMC29525.1"/>
    <property type="molecule type" value="Genomic_DNA"/>
</dbReference>
<reference evidence="9 10" key="1">
    <citation type="submission" date="2017-04" db="EMBL/GenBank/DDBJ databases">
        <authorList>
            <person name="Afonso C.L."/>
            <person name="Miller P.J."/>
            <person name="Scott M.A."/>
            <person name="Spackman E."/>
            <person name="Goraichik I."/>
            <person name="Dimitrov K.M."/>
            <person name="Suarez D.L."/>
            <person name="Swayne D.E."/>
        </authorList>
    </citation>
    <scope>NUCLEOTIDE SEQUENCE [LARGE SCALE GENOMIC DNA]</scope>
    <source>
        <strain evidence="9 10">DSM 23236</strain>
    </source>
</reference>
<keyword evidence="10" id="KW-1185">Reference proteome</keyword>
<protein>
    <submittedName>
        <fullName evidence="9">Bacteriophage replication gene A protein (GPA)</fullName>
    </submittedName>
</protein>
<dbReference type="STRING" id="1121001.SAMN02745857_03894"/>
<name>A0A1W1Y079_9NEIS</name>
<proteinExistence type="inferred from homology"/>
<dbReference type="Pfam" id="PF05840">
    <property type="entry name" value="Phage_GPA"/>
    <property type="match status" value="1"/>
</dbReference>
<dbReference type="RefSeq" id="WP_217807119.1">
    <property type="nucleotide sequence ID" value="NZ_FWXD01000036.1"/>
</dbReference>
<comment type="similarity">
    <text evidence="2">Belongs to the phage GPA family.</text>
</comment>
<gene>
    <name evidence="9" type="ORF">SAMN02745857_03894</name>
</gene>
<evidence type="ECO:0000256" key="1">
    <source>
        <dbReference type="ARBA" id="ARBA00003293"/>
    </source>
</evidence>
<feature type="region of interest" description="Disordered" evidence="7">
    <location>
        <begin position="567"/>
        <end position="597"/>
    </location>
</feature>
<evidence type="ECO:0000256" key="7">
    <source>
        <dbReference type="SAM" id="MobiDB-lite"/>
    </source>
</evidence>
<evidence type="ECO:0000313" key="9">
    <source>
        <dbReference type="EMBL" id="SMC29525.1"/>
    </source>
</evidence>
<comment type="function">
    <text evidence="1">Possible endonuclease which induces a single-strand cut and initiates DNA replication.</text>
</comment>
<evidence type="ECO:0000256" key="2">
    <source>
        <dbReference type="ARBA" id="ARBA00009260"/>
    </source>
</evidence>